<evidence type="ECO:0000313" key="4">
    <source>
        <dbReference type="EMBL" id="PNR97908.1"/>
    </source>
</evidence>
<gene>
    <name evidence="4" type="ORF">X929_00510</name>
</gene>
<keyword evidence="2" id="KW-0067">ATP-binding</keyword>
<feature type="domain" description="ABC transporter" evidence="3">
    <location>
        <begin position="10"/>
        <end position="240"/>
    </location>
</feature>
<keyword evidence="1" id="KW-0547">Nucleotide-binding</keyword>
<dbReference type="AlphaFoldDB" id="A0A2K1P531"/>
<dbReference type="PANTHER" id="PTHR43875:SF1">
    <property type="entry name" value="OSMOPROTECTIVE COMPOUNDS UPTAKE ATP-BINDING PROTEIN GGTA"/>
    <property type="match status" value="1"/>
</dbReference>
<organism evidence="4 5">
    <name type="scientific">Petrotoga olearia DSM 13574</name>
    <dbReference type="NCBI Taxonomy" id="1122955"/>
    <lineage>
        <taxon>Bacteria</taxon>
        <taxon>Thermotogati</taxon>
        <taxon>Thermotogota</taxon>
        <taxon>Thermotogae</taxon>
        <taxon>Petrotogales</taxon>
        <taxon>Petrotogaceae</taxon>
        <taxon>Petrotoga</taxon>
    </lineage>
</organism>
<dbReference type="Gene3D" id="3.40.50.300">
    <property type="entry name" value="P-loop containing nucleotide triphosphate hydrolases"/>
    <property type="match status" value="1"/>
</dbReference>
<dbReference type="GO" id="GO:0055052">
    <property type="term" value="C:ATP-binding cassette (ABC) transporter complex, substrate-binding subunit-containing"/>
    <property type="evidence" value="ECO:0007669"/>
    <property type="project" value="TreeGrafter"/>
</dbReference>
<dbReference type="Proteomes" id="UP000236434">
    <property type="component" value="Unassembled WGS sequence"/>
</dbReference>
<sequence>MVEVTNDVSLKVENLSSHVGEFRLKNISFELPGGEVLSILGPSGSGKTVLLRTLAGLNKTESGAIIFEDERIEKYSPRDRKVGFVFQNYAIFPHLDTKLNLGFPLYIGGEKKKEVYKIAIKAAEELDGLPNYLELKPDELPEGMKQLIAFGREKLHDCRLLLLDEPLSQLDRKLHVEMRALLKRFIKELDKTTIAVFSDPEDALSVSDYLAILDDGELLQFGETFDVYQNPSNLKVMELTSRLGLNTIDVEVKDGNVLNKLKVNKEDGNYKLCFRPEEIVIKDEGFEVQTIESHIYDSSHNLVECDFHGKLIRLLVHKNAPEKFNFIPTNPKYYLS</sequence>
<dbReference type="GO" id="GO:0016887">
    <property type="term" value="F:ATP hydrolysis activity"/>
    <property type="evidence" value="ECO:0007669"/>
    <property type="project" value="InterPro"/>
</dbReference>
<protein>
    <submittedName>
        <fullName evidence="4">ABC transporter</fullName>
    </submittedName>
</protein>
<dbReference type="SMART" id="SM00382">
    <property type="entry name" value="AAA"/>
    <property type="match status" value="1"/>
</dbReference>
<evidence type="ECO:0000313" key="5">
    <source>
        <dbReference type="Proteomes" id="UP000236434"/>
    </source>
</evidence>
<dbReference type="GO" id="GO:0005524">
    <property type="term" value="F:ATP binding"/>
    <property type="evidence" value="ECO:0007669"/>
    <property type="project" value="UniProtKB-KW"/>
</dbReference>
<dbReference type="PANTHER" id="PTHR43875">
    <property type="entry name" value="MALTODEXTRIN IMPORT ATP-BINDING PROTEIN MSMX"/>
    <property type="match status" value="1"/>
</dbReference>
<dbReference type="OrthoDB" id="42812at2"/>
<comment type="caution">
    <text evidence="4">The sequence shown here is derived from an EMBL/GenBank/DDBJ whole genome shotgun (WGS) entry which is preliminary data.</text>
</comment>
<dbReference type="SUPFAM" id="SSF52540">
    <property type="entry name" value="P-loop containing nucleoside triphosphate hydrolases"/>
    <property type="match status" value="1"/>
</dbReference>
<dbReference type="InterPro" id="IPR003439">
    <property type="entry name" value="ABC_transporter-like_ATP-bd"/>
</dbReference>
<reference evidence="4 5" key="1">
    <citation type="submission" date="2013-12" db="EMBL/GenBank/DDBJ databases">
        <title>Comparative genomics of Petrotoga isolates.</title>
        <authorList>
            <person name="Nesbo C.L."/>
            <person name="Charchuk R."/>
            <person name="Chow K."/>
        </authorList>
    </citation>
    <scope>NUCLEOTIDE SEQUENCE [LARGE SCALE GENOMIC DNA]</scope>
    <source>
        <strain evidence="4 5">DSM 13574</strain>
    </source>
</reference>
<dbReference type="InterPro" id="IPR047641">
    <property type="entry name" value="ABC_transpr_MalK/UgpC-like"/>
</dbReference>
<proteinExistence type="predicted"/>
<evidence type="ECO:0000259" key="3">
    <source>
        <dbReference type="PROSITE" id="PS50893"/>
    </source>
</evidence>
<dbReference type="EMBL" id="AZRL01000003">
    <property type="protein sequence ID" value="PNR97908.1"/>
    <property type="molecule type" value="Genomic_DNA"/>
</dbReference>
<dbReference type="Pfam" id="PF00005">
    <property type="entry name" value="ABC_tran"/>
    <property type="match status" value="1"/>
</dbReference>
<dbReference type="PROSITE" id="PS50893">
    <property type="entry name" value="ABC_TRANSPORTER_2"/>
    <property type="match status" value="1"/>
</dbReference>
<dbReference type="RefSeq" id="WP_103066118.1">
    <property type="nucleotide sequence ID" value="NZ_AZRL01000003.1"/>
</dbReference>
<evidence type="ECO:0000256" key="2">
    <source>
        <dbReference type="ARBA" id="ARBA00022840"/>
    </source>
</evidence>
<dbReference type="InterPro" id="IPR003593">
    <property type="entry name" value="AAA+_ATPase"/>
</dbReference>
<name>A0A2K1P531_9BACT</name>
<evidence type="ECO:0000256" key="1">
    <source>
        <dbReference type="ARBA" id="ARBA00022741"/>
    </source>
</evidence>
<dbReference type="InterPro" id="IPR027417">
    <property type="entry name" value="P-loop_NTPase"/>
</dbReference>
<accession>A0A2K1P531</accession>